<protein>
    <submittedName>
        <fullName evidence="1">Uncharacterized protein</fullName>
    </submittedName>
</protein>
<organism evidence="1 2">
    <name type="scientific">Choanephora cucurbitarum</name>
    <dbReference type="NCBI Taxonomy" id="101091"/>
    <lineage>
        <taxon>Eukaryota</taxon>
        <taxon>Fungi</taxon>
        <taxon>Fungi incertae sedis</taxon>
        <taxon>Mucoromycota</taxon>
        <taxon>Mucoromycotina</taxon>
        <taxon>Mucoromycetes</taxon>
        <taxon>Mucorales</taxon>
        <taxon>Mucorineae</taxon>
        <taxon>Choanephoraceae</taxon>
        <taxon>Choanephoroideae</taxon>
        <taxon>Choanephora</taxon>
    </lineage>
</organism>
<dbReference type="AlphaFoldDB" id="A0A1C7N322"/>
<sequence>MHIQGLEDNCFRQEIRMDYNEFKALLGLIKSNKAFQSNGPVPQVERYIRIQTIVALERLATYGNETLVGNASYSYKF</sequence>
<accession>A0A1C7N322</accession>
<reference evidence="1 2" key="1">
    <citation type="submission" date="2016-03" db="EMBL/GenBank/DDBJ databases">
        <title>Choanephora cucurbitarum.</title>
        <authorList>
            <person name="Min B."/>
            <person name="Park H."/>
            <person name="Park J.-H."/>
            <person name="Shin H.-D."/>
            <person name="Choi I.-G."/>
        </authorList>
    </citation>
    <scope>NUCLEOTIDE SEQUENCE [LARGE SCALE GENOMIC DNA]</scope>
    <source>
        <strain evidence="1 2">KUS-F28377</strain>
    </source>
</reference>
<evidence type="ECO:0000313" key="2">
    <source>
        <dbReference type="Proteomes" id="UP000093000"/>
    </source>
</evidence>
<proteinExistence type="predicted"/>
<gene>
    <name evidence="1" type="ORF">A0J61_08521</name>
</gene>
<comment type="caution">
    <text evidence="1">The sequence shown here is derived from an EMBL/GenBank/DDBJ whole genome shotgun (WGS) entry which is preliminary data.</text>
</comment>
<dbReference type="InParanoid" id="A0A1C7N322"/>
<dbReference type="Proteomes" id="UP000093000">
    <property type="component" value="Unassembled WGS sequence"/>
</dbReference>
<evidence type="ECO:0000313" key="1">
    <source>
        <dbReference type="EMBL" id="OBZ83427.1"/>
    </source>
</evidence>
<keyword evidence="2" id="KW-1185">Reference proteome</keyword>
<dbReference type="OrthoDB" id="2276543at2759"/>
<dbReference type="EMBL" id="LUGH01000665">
    <property type="protein sequence ID" value="OBZ83427.1"/>
    <property type="molecule type" value="Genomic_DNA"/>
</dbReference>
<name>A0A1C7N322_9FUNG</name>